<evidence type="ECO:0000313" key="1">
    <source>
        <dbReference type="EMBL" id="CAI8021787.1"/>
    </source>
</evidence>
<evidence type="ECO:0000313" key="2">
    <source>
        <dbReference type="Proteomes" id="UP001174909"/>
    </source>
</evidence>
<dbReference type="AlphaFoldDB" id="A0AA35S3A1"/>
<organism evidence="1 2">
    <name type="scientific">Geodia barretti</name>
    <name type="common">Barrett's horny sponge</name>
    <dbReference type="NCBI Taxonomy" id="519541"/>
    <lineage>
        <taxon>Eukaryota</taxon>
        <taxon>Metazoa</taxon>
        <taxon>Porifera</taxon>
        <taxon>Demospongiae</taxon>
        <taxon>Heteroscleromorpha</taxon>
        <taxon>Tetractinellida</taxon>
        <taxon>Astrophorina</taxon>
        <taxon>Geodiidae</taxon>
        <taxon>Geodia</taxon>
    </lineage>
</organism>
<keyword evidence="2" id="KW-1185">Reference proteome</keyword>
<sequence length="71" mass="8188">KGVLREVSSFLRERFNCIGKQKRTNQECVISAKFACINTYIELDRGHCCQLIPYHTKTVILLAQTITYLLP</sequence>
<dbReference type="EMBL" id="CASHTH010001915">
    <property type="protein sequence ID" value="CAI8021787.1"/>
    <property type="molecule type" value="Genomic_DNA"/>
</dbReference>
<protein>
    <submittedName>
        <fullName evidence="1">Uncharacterized protein</fullName>
    </submittedName>
</protein>
<name>A0AA35S3A1_GEOBA</name>
<feature type="non-terminal residue" evidence="1">
    <location>
        <position position="1"/>
    </location>
</feature>
<gene>
    <name evidence="1" type="ORF">GBAR_LOCUS12867</name>
</gene>
<proteinExistence type="predicted"/>
<reference evidence="1" key="1">
    <citation type="submission" date="2023-03" db="EMBL/GenBank/DDBJ databases">
        <authorList>
            <person name="Steffen K."/>
            <person name="Cardenas P."/>
        </authorList>
    </citation>
    <scope>NUCLEOTIDE SEQUENCE</scope>
</reference>
<dbReference type="Proteomes" id="UP001174909">
    <property type="component" value="Unassembled WGS sequence"/>
</dbReference>
<accession>A0AA35S3A1</accession>
<comment type="caution">
    <text evidence="1">The sequence shown here is derived from an EMBL/GenBank/DDBJ whole genome shotgun (WGS) entry which is preliminary data.</text>
</comment>